<organism evidence="1 2">
    <name type="scientific">Loa loa</name>
    <name type="common">Eye worm</name>
    <name type="synonym">Filaria loa</name>
    <dbReference type="NCBI Taxonomy" id="7209"/>
    <lineage>
        <taxon>Eukaryota</taxon>
        <taxon>Metazoa</taxon>
        <taxon>Ecdysozoa</taxon>
        <taxon>Nematoda</taxon>
        <taxon>Chromadorea</taxon>
        <taxon>Rhabditida</taxon>
        <taxon>Spirurina</taxon>
        <taxon>Spiruromorpha</taxon>
        <taxon>Filarioidea</taxon>
        <taxon>Onchocercidae</taxon>
        <taxon>Loa</taxon>
    </lineage>
</organism>
<dbReference type="Proteomes" id="UP000095285">
    <property type="component" value="Unassembled WGS sequence"/>
</dbReference>
<dbReference type="AlphaFoldDB" id="A0A1I7VG40"/>
<sequence>MANAISNAPNSTKDGKRIKTVVASIQKAQLSCEKCTMPHSSNGVKFECCGQEN</sequence>
<keyword evidence="1" id="KW-1185">Reference proteome</keyword>
<reference evidence="1" key="1">
    <citation type="submission" date="2012-04" db="EMBL/GenBank/DDBJ databases">
        <title>The Genome Sequence of Loa loa.</title>
        <authorList>
            <consortium name="The Broad Institute Genome Sequencing Platform"/>
            <consortium name="Broad Institute Genome Sequencing Center for Infectious Disease"/>
            <person name="Nutman T.B."/>
            <person name="Fink D.L."/>
            <person name="Russ C."/>
            <person name="Young S."/>
            <person name="Zeng Q."/>
            <person name="Gargeya S."/>
            <person name="Alvarado L."/>
            <person name="Berlin A."/>
            <person name="Chapman S.B."/>
            <person name="Chen Z."/>
            <person name="Freedman E."/>
            <person name="Gellesch M."/>
            <person name="Goldberg J."/>
            <person name="Griggs A."/>
            <person name="Gujja S."/>
            <person name="Heilman E.R."/>
            <person name="Heiman D."/>
            <person name="Howarth C."/>
            <person name="Mehta T."/>
            <person name="Neiman D."/>
            <person name="Pearson M."/>
            <person name="Roberts A."/>
            <person name="Saif S."/>
            <person name="Shea T."/>
            <person name="Shenoy N."/>
            <person name="Sisk P."/>
            <person name="Stolte C."/>
            <person name="Sykes S."/>
            <person name="White J."/>
            <person name="Yandava C."/>
            <person name="Haas B."/>
            <person name="Henn M.R."/>
            <person name="Nusbaum C."/>
            <person name="Birren B."/>
        </authorList>
    </citation>
    <scope>NUCLEOTIDE SEQUENCE [LARGE SCALE GENOMIC DNA]</scope>
</reference>
<evidence type="ECO:0000313" key="1">
    <source>
        <dbReference type="Proteomes" id="UP000095285"/>
    </source>
</evidence>
<dbReference type="WBParaSite" id="EN70_2164">
    <property type="protein sequence ID" value="EN70_2164"/>
    <property type="gene ID" value="EN70_2164"/>
</dbReference>
<name>A0A1I7VG40_LOALO</name>
<accession>A0A1I7VG40</accession>
<proteinExistence type="predicted"/>
<reference evidence="2" key="2">
    <citation type="submission" date="2016-11" db="UniProtKB">
        <authorList>
            <consortium name="WormBaseParasite"/>
        </authorList>
    </citation>
    <scope>IDENTIFICATION</scope>
</reference>
<evidence type="ECO:0000313" key="2">
    <source>
        <dbReference type="WBParaSite" id="EN70_2164"/>
    </source>
</evidence>
<protein>
    <submittedName>
        <fullName evidence="2">50S ribosomal protein L32</fullName>
    </submittedName>
</protein>